<dbReference type="Proteomes" id="UP001142374">
    <property type="component" value="Unassembled WGS sequence"/>
</dbReference>
<comment type="caution">
    <text evidence="2">The sequence shown here is derived from an EMBL/GenBank/DDBJ whole genome shotgun (WGS) entry which is preliminary data.</text>
</comment>
<organism evidence="2 3">
    <name type="scientific">Streptomyces telluris</name>
    <dbReference type="NCBI Taxonomy" id="2720021"/>
    <lineage>
        <taxon>Bacteria</taxon>
        <taxon>Bacillati</taxon>
        <taxon>Actinomycetota</taxon>
        <taxon>Actinomycetes</taxon>
        <taxon>Kitasatosporales</taxon>
        <taxon>Streptomycetaceae</taxon>
        <taxon>Streptomyces</taxon>
    </lineage>
</organism>
<proteinExistence type="predicted"/>
<dbReference type="SUPFAM" id="SSF57997">
    <property type="entry name" value="Tropomyosin"/>
    <property type="match status" value="1"/>
</dbReference>
<protein>
    <submittedName>
        <fullName evidence="2">Uncharacterized protein</fullName>
    </submittedName>
</protein>
<feature type="coiled-coil region" evidence="1">
    <location>
        <begin position="9"/>
        <end position="43"/>
    </location>
</feature>
<dbReference type="AlphaFoldDB" id="A0A9X2LHE9"/>
<accession>A0A9X2LHE9</accession>
<dbReference type="EMBL" id="JANIID010000011">
    <property type="protein sequence ID" value="MCQ8771009.1"/>
    <property type="molecule type" value="Genomic_DNA"/>
</dbReference>
<dbReference type="RefSeq" id="WP_256790652.1">
    <property type="nucleotide sequence ID" value="NZ_JANIID010000011.1"/>
</dbReference>
<evidence type="ECO:0000313" key="3">
    <source>
        <dbReference type="Proteomes" id="UP001142374"/>
    </source>
</evidence>
<gene>
    <name evidence="2" type="ORF">NQU55_14715</name>
</gene>
<reference evidence="2" key="1">
    <citation type="submission" date="2022-06" db="EMBL/GenBank/DDBJ databases">
        <title>WGS of actinobacteria.</title>
        <authorList>
            <person name="Thawai C."/>
        </authorList>
    </citation>
    <scope>NUCLEOTIDE SEQUENCE</scope>
    <source>
        <strain evidence="2">AA8</strain>
    </source>
</reference>
<keyword evidence="3" id="KW-1185">Reference proteome</keyword>
<name>A0A9X2LHE9_9ACTN</name>
<evidence type="ECO:0000256" key="1">
    <source>
        <dbReference type="SAM" id="Coils"/>
    </source>
</evidence>
<dbReference type="Gene3D" id="1.20.5.340">
    <property type="match status" value="1"/>
</dbReference>
<keyword evidence="1" id="KW-0175">Coiled coil</keyword>
<sequence length="83" mass="9463">MPPADESPCQMMKRLAKELGKEIRRTEERIRELEDKIASLQAQPDPPEQEIQALQQTLESLRTKVADDNLSLSTLQDVITENC</sequence>
<evidence type="ECO:0000313" key="2">
    <source>
        <dbReference type="EMBL" id="MCQ8771009.1"/>
    </source>
</evidence>